<sequence>MTMMMVTHKVPVMKMCDRILVVAEGKVVEEGTYEELMEIKGVFAQLASGGEWQGDISFYLSYIPLAFSPYSTFRSFRIIGDIFTWGGYLTTNFGERIETRQQQIVLFSYDYLVTDCYELLYRFTTYYLPLRLRY</sequence>
<gene>
    <name evidence="1" type="ORF">K435DRAFT_974257</name>
</gene>
<dbReference type="InterPro" id="IPR027417">
    <property type="entry name" value="P-loop_NTPase"/>
</dbReference>
<dbReference type="SUPFAM" id="SSF52540">
    <property type="entry name" value="P-loop containing nucleoside triphosphate hydrolases"/>
    <property type="match status" value="1"/>
</dbReference>
<dbReference type="Proteomes" id="UP000297245">
    <property type="component" value="Unassembled WGS sequence"/>
</dbReference>
<proteinExistence type="predicted"/>
<dbReference type="OrthoDB" id="6500128at2759"/>
<evidence type="ECO:0000313" key="2">
    <source>
        <dbReference type="Proteomes" id="UP000297245"/>
    </source>
</evidence>
<dbReference type="Gene3D" id="3.40.50.300">
    <property type="entry name" value="P-loop containing nucleotide triphosphate hydrolases"/>
    <property type="match status" value="1"/>
</dbReference>
<organism evidence="1 2">
    <name type="scientific">Dendrothele bispora (strain CBS 962.96)</name>
    <dbReference type="NCBI Taxonomy" id="1314807"/>
    <lineage>
        <taxon>Eukaryota</taxon>
        <taxon>Fungi</taxon>
        <taxon>Dikarya</taxon>
        <taxon>Basidiomycota</taxon>
        <taxon>Agaricomycotina</taxon>
        <taxon>Agaricomycetes</taxon>
        <taxon>Agaricomycetidae</taxon>
        <taxon>Agaricales</taxon>
        <taxon>Agaricales incertae sedis</taxon>
        <taxon>Dendrothele</taxon>
    </lineage>
</organism>
<dbReference type="EMBL" id="ML180685">
    <property type="protein sequence ID" value="THU76844.1"/>
    <property type="molecule type" value="Genomic_DNA"/>
</dbReference>
<evidence type="ECO:0008006" key="3">
    <source>
        <dbReference type="Google" id="ProtNLM"/>
    </source>
</evidence>
<keyword evidence="2" id="KW-1185">Reference proteome</keyword>
<dbReference type="AlphaFoldDB" id="A0A4S8KMK1"/>
<protein>
    <recommendedName>
        <fullName evidence="3">P-loop containing nucleoside triphosphate hydrolase protein</fullName>
    </recommendedName>
</protein>
<name>A0A4S8KMK1_DENBC</name>
<accession>A0A4S8KMK1</accession>
<reference evidence="1 2" key="1">
    <citation type="journal article" date="2019" name="Nat. Ecol. Evol.">
        <title>Megaphylogeny resolves global patterns of mushroom evolution.</title>
        <authorList>
            <person name="Varga T."/>
            <person name="Krizsan K."/>
            <person name="Foldi C."/>
            <person name="Dima B."/>
            <person name="Sanchez-Garcia M."/>
            <person name="Sanchez-Ramirez S."/>
            <person name="Szollosi G.J."/>
            <person name="Szarkandi J.G."/>
            <person name="Papp V."/>
            <person name="Albert L."/>
            <person name="Andreopoulos W."/>
            <person name="Angelini C."/>
            <person name="Antonin V."/>
            <person name="Barry K.W."/>
            <person name="Bougher N.L."/>
            <person name="Buchanan P."/>
            <person name="Buyck B."/>
            <person name="Bense V."/>
            <person name="Catcheside P."/>
            <person name="Chovatia M."/>
            <person name="Cooper J."/>
            <person name="Damon W."/>
            <person name="Desjardin D."/>
            <person name="Finy P."/>
            <person name="Geml J."/>
            <person name="Haridas S."/>
            <person name="Hughes K."/>
            <person name="Justo A."/>
            <person name="Karasinski D."/>
            <person name="Kautmanova I."/>
            <person name="Kiss B."/>
            <person name="Kocsube S."/>
            <person name="Kotiranta H."/>
            <person name="LaButti K.M."/>
            <person name="Lechner B.E."/>
            <person name="Liimatainen K."/>
            <person name="Lipzen A."/>
            <person name="Lukacs Z."/>
            <person name="Mihaltcheva S."/>
            <person name="Morgado L.N."/>
            <person name="Niskanen T."/>
            <person name="Noordeloos M.E."/>
            <person name="Ohm R.A."/>
            <person name="Ortiz-Santana B."/>
            <person name="Ovrebo C."/>
            <person name="Racz N."/>
            <person name="Riley R."/>
            <person name="Savchenko A."/>
            <person name="Shiryaev A."/>
            <person name="Soop K."/>
            <person name="Spirin V."/>
            <person name="Szebenyi C."/>
            <person name="Tomsovsky M."/>
            <person name="Tulloss R.E."/>
            <person name="Uehling J."/>
            <person name="Grigoriev I.V."/>
            <person name="Vagvolgyi C."/>
            <person name="Papp T."/>
            <person name="Martin F.M."/>
            <person name="Miettinen O."/>
            <person name="Hibbett D.S."/>
            <person name="Nagy L.G."/>
        </authorList>
    </citation>
    <scope>NUCLEOTIDE SEQUENCE [LARGE SCALE GENOMIC DNA]</scope>
    <source>
        <strain evidence="1 2">CBS 962.96</strain>
    </source>
</reference>
<evidence type="ECO:0000313" key="1">
    <source>
        <dbReference type="EMBL" id="THU76844.1"/>
    </source>
</evidence>